<feature type="binding site" evidence="14 15">
    <location>
        <position position="80"/>
    </location>
    <ligand>
        <name>a divalent metal cation</name>
        <dbReference type="ChEBI" id="CHEBI:60240"/>
    </ligand>
</feature>
<dbReference type="STRING" id="926561.GCA_000379025_02948"/>
<evidence type="ECO:0000313" key="19">
    <source>
        <dbReference type="Proteomes" id="UP000295832"/>
    </source>
</evidence>
<dbReference type="SUPFAM" id="SSF53098">
    <property type="entry name" value="Ribonuclease H-like"/>
    <property type="match status" value="1"/>
</dbReference>
<evidence type="ECO:0000313" key="18">
    <source>
        <dbReference type="EMBL" id="TDX51958.1"/>
    </source>
</evidence>
<keyword evidence="19" id="KW-1185">Reference proteome</keyword>
<evidence type="ECO:0000256" key="14">
    <source>
        <dbReference type="HAMAP-Rule" id="MF_00052"/>
    </source>
</evidence>
<comment type="cofactor">
    <cofactor evidence="2">
        <name>Mg(2+)</name>
        <dbReference type="ChEBI" id="CHEBI:18420"/>
    </cofactor>
</comment>
<dbReference type="AlphaFoldDB" id="A0A4R8H9V4"/>
<evidence type="ECO:0000256" key="1">
    <source>
        <dbReference type="ARBA" id="ARBA00000077"/>
    </source>
</evidence>
<feature type="binding site" evidence="14 15">
    <location>
        <position position="172"/>
    </location>
    <ligand>
        <name>a divalent metal cation</name>
        <dbReference type="ChEBI" id="CHEBI:60240"/>
    </ligand>
</feature>
<comment type="similarity">
    <text evidence="5 14 16">Belongs to the RNase HII family.</text>
</comment>
<protein>
    <recommendedName>
        <fullName evidence="7 14">Ribonuclease HII</fullName>
        <shortName evidence="14">RNase HII</shortName>
        <ecNumber evidence="6 14">3.1.26.4</ecNumber>
    </recommendedName>
</protein>
<dbReference type="GO" id="GO:0003723">
    <property type="term" value="F:RNA binding"/>
    <property type="evidence" value="ECO:0007669"/>
    <property type="project" value="UniProtKB-UniRule"/>
</dbReference>
<dbReference type="EMBL" id="SOEG01000009">
    <property type="protein sequence ID" value="TDX51958.1"/>
    <property type="molecule type" value="Genomic_DNA"/>
</dbReference>
<comment type="function">
    <text evidence="3 14 16">Endonuclease that specifically degrades the RNA of RNA-DNA hybrids.</text>
</comment>
<gene>
    <name evidence="14" type="primary">rnhB</name>
    <name evidence="18" type="ORF">C7959_10982</name>
</gene>
<dbReference type="GO" id="GO:0004523">
    <property type="term" value="F:RNA-DNA hybrid ribonuclease activity"/>
    <property type="evidence" value="ECO:0007669"/>
    <property type="project" value="UniProtKB-UniRule"/>
</dbReference>
<dbReference type="PROSITE" id="PS51975">
    <property type="entry name" value="RNASE_H_2"/>
    <property type="match status" value="1"/>
</dbReference>
<evidence type="ECO:0000256" key="3">
    <source>
        <dbReference type="ARBA" id="ARBA00004065"/>
    </source>
</evidence>
<dbReference type="PANTHER" id="PTHR10954:SF18">
    <property type="entry name" value="RIBONUCLEASE HII"/>
    <property type="match status" value="1"/>
</dbReference>
<accession>A0A4R8H9V4</accession>
<organism evidence="18 19">
    <name type="scientific">Orenia marismortui</name>
    <dbReference type="NCBI Taxonomy" id="46469"/>
    <lineage>
        <taxon>Bacteria</taxon>
        <taxon>Bacillati</taxon>
        <taxon>Bacillota</taxon>
        <taxon>Clostridia</taxon>
        <taxon>Halanaerobiales</taxon>
        <taxon>Halobacteroidaceae</taxon>
        <taxon>Orenia</taxon>
    </lineage>
</organism>
<dbReference type="FunFam" id="3.30.420.10:FF:000006">
    <property type="entry name" value="Ribonuclease HII"/>
    <property type="match status" value="1"/>
</dbReference>
<dbReference type="Gene3D" id="3.30.420.10">
    <property type="entry name" value="Ribonuclease H-like superfamily/Ribonuclease H"/>
    <property type="match status" value="1"/>
</dbReference>
<keyword evidence="12 14" id="KW-0378">Hydrolase</keyword>
<evidence type="ECO:0000256" key="13">
    <source>
        <dbReference type="ARBA" id="ARBA00023211"/>
    </source>
</evidence>
<evidence type="ECO:0000256" key="7">
    <source>
        <dbReference type="ARBA" id="ARBA00019179"/>
    </source>
</evidence>
<proteinExistence type="inferred from homology"/>
<dbReference type="InterPro" id="IPR022898">
    <property type="entry name" value="RNase_HII"/>
</dbReference>
<dbReference type="HAMAP" id="MF_00052_B">
    <property type="entry name" value="RNase_HII_B"/>
    <property type="match status" value="1"/>
</dbReference>
<evidence type="ECO:0000256" key="2">
    <source>
        <dbReference type="ARBA" id="ARBA00001946"/>
    </source>
</evidence>
<keyword evidence="8 14" id="KW-0963">Cytoplasm</keyword>
<dbReference type="RefSeq" id="WP_134116230.1">
    <property type="nucleotide sequence ID" value="NZ_SOEG01000009.1"/>
</dbReference>
<dbReference type="PANTHER" id="PTHR10954">
    <property type="entry name" value="RIBONUCLEASE H2 SUBUNIT A"/>
    <property type="match status" value="1"/>
</dbReference>
<comment type="subcellular location">
    <subcellularLocation>
        <location evidence="4 14">Cytoplasm</location>
    </subcellularLocation>
</comment>
<sequence length="260" mass="29195">MDLSDLTIKEIKKKVKSLEAVSEDLIEKLALDSRKGVQRLAQQILRKQKKELEARNKFRRMSVHENRLREQGYKVLGGIDEAGRGPLAGPVVASVVILPEEIYISGLDDSKKLSEKKREELFDIIQNQAIDIGVGIVHNKRIDEINILQATYQAMREAINNLDVSPEFLLVDAETIPNISTPQAAIVEGDSHSISIAAASIIAKVTRDRMLLDYHKKYPEFNFASHKGYGTQEHIQALREHGPTEIHRTSFKIVNELIGG</sequence>
<evidence type="ECO:0000256" key="5">
    <source>
        <dbReference type="ARBA" id="ARBA00007383"/>
    </source>
</evidence>
<evidence type="ECO:0000256" key="16">
    <source>
        <dbReference type="RuleBase" id="RU003515"/>
    </source>
</evidence>
<name>A0A4R8H9V4_9FIRM</name>
<comment type="cofactor">
    <cofactor evidence="14 15">
        <name>Mn(2+)</name>
        <dbReference type="ChEBI" id="CHEBI:29035"/>
    </cofactor>
    <cofactor evidence="14 15">
        <name>Mg(2+)</name>
        <dbReference type="ChEBI" id="CHEBI:18420"/>
    </cofactor>
    <text evidence="14 15">Manganese or magnesium. Binds 1 divalent metal ion per monomer in the absence of substrate. May bind a second metal ion after substrate binding.</text>
</comment>
<evidence type="ECO:0000256" key="4">
    <source>
        <dbReference type="ARBA" id="ARBA00004496"/>
    </source>
</evidence>
<dbReference type="EC" id="3.1.26.4" evidence="6 14"/>
<dbReference type="InterPro" id="IPR036397">
    <property type="entry name" value="RNaseH_sf"/>
</dbReference>
<dbReference type="GO" id="GO:0006298">
    <property type="term" value="P:mismatch repair"/>
    <property type="evidence" value="ECO:0007669"/>
    <property type="project" value="TreeGrafter"/>
</dbReference>
<keyword evidence="13 14" id="KW-0464">Manganese</keyword>
<keyword evidence="9 14" id="KW-0540">Nuclease</keyword>
<keyword evidence="11 14" id="KW-0255">Endonuclease</keyword>
<dbReference type="GO" id="GO:0005737">
    <property type="term" value="C:cytoplasm"/>
    <property type="evidence" value="ECO:0007669"/>
    <property type="project" value="UniProtKB-SubCell"/>
</dbReference>
<dbReference type="GO" id="GO:0043137">
    <property type="term" value="P:DNA replication, removal of RNA primer"/>
    <property type="evidence" value="ECO:0007669"/>
    <property type="project" value="TreeGrafter"/>
</dbReference>
<comment type="catalytic activity">
    <reaction evidence="1 14 15 16">
        <text>Endonucleolytic cleavage to 5'-phosphomonoester.</text>
        <dbReference type="EC" id="3.1.26.4"/>
    </reaction>
</comment>
<evidence type="ECO:0000256" key="12">
    <source>
        <dbReference type="ARBA" id="ARBA00022801"/>
    </source>
</evidence>
<reference evidence="18 19" key="1">
    <citation type="submission" date="2019-03" db="EMBL/GenBank/DDBJ databases">
        <title>Subsurface microbial communities from deep shales in Ohio and West Virginia, USA.</title>
        <authorList>
            <person name="Wrighton K."/>
        </authorList>
    </citation>
    <scope>NUCLEOTIDE SEQUENCE [LARGE SCALE GENOMIC DNA]</scope>
    <source>
        <strain evidence="18 19">MSL 6dP</strain>
    </source>
</reference>
<dbReference type="InterPro" id="IPR001352">
    <property type="entry name" value="RNase_HII/HIII"/>
</dbReference>
<evidence type="ECO:0000256" key="10">
    <source>
        <dbReference type="ARBA" id="ARBA00022723"/>
    </source>
</evidence>
<evidence type="ECO:0000256" key="15">
    <source>
        <dbReference type="PROSITE-ProRule" id="PRU01319"/>
    </source>
</evidence>
<evidence type="ECO:0000259" key="17">
    <source>
        <dbReference type="PROSITE" id="PS51975"/>
    </source>
</evidence>
<dbReference type="NCBIfam" id="NF000594">
    <property type="entry name" value="PRK00015.1-1"/>
    <property type="match status" value="1"/>
</dbReference>
<dbReference type="Pfam" id="PF01351">
    <property type="entry name" value="RNase_HII"/>
    <property type="match status" value="1"/>
</dbReference>
<dbReference type="InterPro" id="IPR012337">
    <property type="entry name" value="RNaseH-like_sf"/>
</dbReference>
<keyword evidence="10 14" id="KW-0479">Metal-binding</keyword>
<evidence type="ECO:0000256" key="11">
    <source>
        <dbReference type="ARBA" id="ARBA00022759"/>
    </source>
</evidence>
<evidence type="ECO:0000256" key="6">
    <source>
        <dbReference type="ARBA" id="ARBA00012180"/>
    </source>
</evidence>
<evidence type="ECO:0000256" key="8">
    <source>
        <dbReference type="ARBA" id="ARBA00022490"/>
    </source>
</evidence>
<dbReference type="GO" id="GO:0032299">
    <property type="term" value="C:ribonuclease H2 complex"/>
    <property type="evidence" value="ECO:0007669"/>
    <property type="project" value="TreeGrafter"/>
</dbReference>
<dbReference type="GO" id="GO:0030145">
    <property type="term" value="F:manganese ion binding"/>
    <property type="evidence" value="ECO:0007669"/>
    <property type="project" value="UniProtKB-UniRule"/>
</dbReference>
<evidence type="ECO:0000256" key="9">
    <source>
        <dbReference type="ARBA" id="ARBA00022722"/>
    </source>
</evidence>
<dbReference type="Proteomes" id="UP000295832">
    <property type="component" value="Unassembled WGS sequence"/>
</dbReference>
<dbReference type="InterPro" id="IPR024567">
    <property type="entry name" value="RNase_HII/HIII_dom"/>
</dbReference>
<feature type="domain" description="RNase H type-2" evidence="17">
    <location>
        <begin position="74"/>
        <end position="260"/>
    </location>
</feature>
<feature type="binding site" evidence="14 15">
    <location>
        <position position="81"/>
    </location>
    <ligand>
        <name>a divalent metal cation</name>
        <dbReference type="ChEBI" id="CHEBI:60240"/>
    </ligand>
</feature>
<dbReference type="CDD" id="cd07182">
    <property type="entry name" value="RNase_HII_bacteria_HII_like"/>
    <property type="match status" value="1"/>
</dbReference>
<comment type="caution">
    <text evidence="18">The sequence shown here is derived from an EMBL/GenBank/DDBJ whole genome shotgun (WGS) entry which is preliminary data.</text>
</comment>
<dbReference type="NCBIfam" id="NF000595">
    <property type="entry name" value="PRK00015.1-3"/>
    <property type="match status" value="1"/>
</dbReference>